<dbReference type="HOGENOM" id="CLU_010119_6_3_1"/>
<reference evidence="4 5" key="1">
    <citation type="journal article" date="2012" name="PLoS Pathog.">
        <title>Diverse lifestyles and strategies of plant pathogenesis encoded in the genomes of eighteen Dothideomycetes fungi.</title>
        <authorList>
            <person name="Ohm R.A."/>
            <person name="Feau N."/>
            <person name="Henrissat B."/>
            <person name="Schoch C.L."/>
            <person name="Horwitz B.A."/>
            <person name="Barry K.W."/>
            <person name="Condon B.J."/>
            <person name="Copeland A.C."/>
            <person name="Dhillon B."/>
            <person name="Glaser F."/>
            <person name="Hesse C.N."/>
            <person name="Kosti I."/>
            <person name="LaButti K."/>
            <person name="Lindquist E.A."/>
            <person name="Lucas S."/>
            <person name="Salamov A.A."/>
            <person name="Bradshaw R.E."/>
            <person name="Ciuffetti L."/>
            <person name="Hamelin R.C."/>
            <person name="Kema G.H.J."/>
            <person name="Lawrence C."/>
            <person name="Scott J.A."/>
            <person name="Spatafora J.W."/>
            <person name="Turgeon B.G."/>
            <person name="de Wit P.J.G.M."/>
            <person name="Zhong S."/>
            <person name="Goodwin S.B."/>
            <person name="Grigoriev I.V."/>
        </authorList>
    </citation>
    <scope>NUCLEOTIDE SEQUENCE [LARGE SCALE GENOMIC DNA]</scope>
    <source>
        <strain evidence="4 5">SO2202</strain>
    </source>
</reference>
<dbReference type="GO" id="GO:0044283">
    <property type="term" value="P:small molecule biosynthetic process"/>
    <property type="evidence" value="ECO:0007669"/>
    <property type="project" value="UniProtKB-ARBA"/>
</dbReference>
<dbReference type="Pfam" id="PF03171">
    <property type="entry name" value="2OG-FeII_Oxy"/>
    <property type="match status" value="1"/>
</dbReference>
<dbReference type="GO" id="GO:0016491">
    <property type="term" value="F:oxidoreductase activity"/>
    <property type="evidence" value="ECO:0007669"/>
    <property type="project" value="UniProtKB-KW"/>
</dbReference>
<dbReference type="InterPro" id="IPR050231">
    <property type="entry name" value="Iron_ascorbate_oxido_reductase"/>
</dbReference>
<dbReference type="STRING" id="692275.M3DBP3"/>
<dbReference type="PRINTS" id="PR00682">
    <property type="entry name" value="IPNSYNTHASE"/>
</dbReference>
<dbReference type="Pfam" id="PF14226">
    <property type="entry name" value="DIOX_N"/>
    <property type="match status" value="1"/>
</dbReference>
<keyword evidence="5" id="KW-1185">Reference proteome</keyword>
<evidence type="ECO:0000256" key="1">
    <source>
        <dbReference type="ARBA" id="ARBA00008056"/>
    </source>
</evidence>
<keyword evidence="2" id="KW-0408">Iron</keyword>
<keyword evidence="2" id="KW-0479">Metal-binding</keyword>
<evidence type="ECO:0000256" key="2">
    <source>
        <dbReference type="RuleBase" id="RU003682"/>
    </source>
</evidence>
<evidence type="ECO:0000313" key="5">
    <source>
        <dbReference type="Proteomes" id="UP000016931"/>
    </source>
</evidence>
<dbReference type="GeneID" id="27898235"/>
<dbReference type="Gene3D" id="2.60.120.330">
    <property type="entry name" value="B-lactam Antibiotic, Isopenicillin N Synthase, Chain"/>
    <property type="match status" value="1"/>
</dbReference>
<gene>
    <name evidence="4" type="ORF">SEPMUDRAFT_114565</name>
</gene>
<keyword evidence="2" id="KW-0560">Oxidoreductase</keyword>
<name>M3DBP3_SPHMS</name>
<sequence length="353" mass="38996">MAEFTSFSGRKRPLAGDAVRKAEFHEIPTISLAASEQDIIEQLRDACTRVGFFYIKDHGVSSEVIDGIFRTAETFFNQPLETKAEIHYKKSRVLHGYEPISEVLTDESKRADLNEAFNCGYEPDLDPAGHNCTSPAGDGPMEGPNAWPSMPGFKENVAAYYGQILELARRMVRLFAKVLGLPEGYFDAAVRRPGAMLRLLKYPAQDPQDPLALGIGAHTDIEAFTILCQGTQPALQILNVDGQWIQAPPIPGTFVVNIGDMLARWSNDVFISTVHRVHNCTGRERYSVPFFFGPAYDTVLHPLPTCVSEDGKGGYEPIVAGDYVWQRLAQSRLSSAEKEIREPTTTTAAKISS</sequence>
<comment type="similarity">
    <text evidence="1 2">Belongs to the iron/ascorbate-dependent oxidoreductase family.</text>
</comment>
<accession>M3DBP3</accession>
<dbReference type="Proteomes" id="UP000016931">
    <property type="component" value="Unassembled WGS sequence"/>
</dbReference>
<protein>
    <submittedName>
        <fullName evidence="4">Isopenicillin N synthetase</fullName>
    </submittedName>
</protein>
<evidence type="ECO:0000259" key="3">
    <source>
        <dbReference type="PROSITE" id="PS51471"/>
    </source>
</evidence>
<dbReference type="OrthoDB" id="288590at2759"/>
<dbReference type="OMA" id="AKYEVVT"/>
<dbReference type="SUPFAM" id="SSF51197">
    <property type="entry name" value="Clavaminate synthase-like"/>
    <property type="match status" value="1"/>
</dbReference>
<dbReference type="PANTHER" id="PTHR47990">
    <property type="entry name" value="2-OXOGLUTARATE (2OG) AND FE(II)-DEPENDENT OXYGENASE SUPERFAMILY PROTEIN-RELATED"/>
    <property type="match status" value="1"/>
</dbReference>
<proteinExistence type="inferred from homology"/>
<dbReference type="InterPro" id="IPR026992">
    <property type="entry name" value="DIOX_N"/>
</dbReference>
<feature type="domain" description="Fe2OG dioxygenase" evidence="3">
    <location>
        <begin position="192"/>
        <end position="294"/>
    </location>
</feature>
<dbReference type="InterPro" id="IPR027443">
    <property type="entry name" value="IPNS-like_sf"/>
</dbReference>
<organism evidence="4 5">
    <name type="scientific">Sphaerulina musiva (strain SO2202)</name>
    <name type="common">Poplar stem canker fungus</name>
    <name type="synonym">Septoria musiva</name>
    <dbReference type="NCBI Taxonomy" id="692275"/>
    <lineage>
        <taxon>Eukaryota</taxon>
        <taxon>Fungi</taxon>
        <taxon>Dikarya</taxon>
        <taxon>Ascomycota</taxon>
        <taxon>Pezizomycotina</taxon>
        <taxon>Dothideomycetes</taxon>
        <taxon>Dothideomycetidae</taxon>
        <taxon>Mycosphaerellales</taxon>
        <taxon>Mycosphaerellaceae</taxon>
        <taxon>Sphaerulina</taxon>
    </lineage>
</organism>
<dbReference type="EMBL" id="KB456261">
    <property type="protein sequence ID" value="EMF15470.1"/>
    <property type="molecule type" value="Genomic_DNA"/>
</dbReference>
<dbReference type="eggNOG" id="KOG0143">
    <property type="taxonomic scope" value="Eukaryota"/>
</dbReference>
<dbReference type="InterPro" id="IPR005123">
    <property type="entry name" value="Oxoglu/Fe-dep_dioxygenase_dom"/>
</dbReference>
<evidence type="ECO:0000313" key="4">
    <source>
        <dbReference type="EMBL" id="EMF15470.1"/>
    </source>
</evidence>
<dbReference type="RefSeq" id="XP_016763591.1">
    <property type="nucleotide sequence ID" value="XM_016901098.1"/>
</dbReference>
<dbReference type="AlphaFoldDB" id="M3DBP3"/>
<dbReference type="GO" id="GO:0046872">
    <property type="term" value="F:metal ion binding"/>
    <property type="evidence" value="ECO:0007669"/>
    <property type="project" value="UniProtKB-KW"/>
</dbReference>
<dbReference type="InterPro" id="IPR044861">
    <property type="entry name" value="IPNS-like_FE2OG_OXY"/>
</dbReference>
<dbReference type="PROSITE" id="PS51471">
    <property type="entry name" value="FE2OG_OXY"/>
    <property type="match status" value="1"/>
</dbReference>